<proteinExistence type="inferred from homology"/>
<accession>A0A9P4UWJ6</accession>
<dbReference type="Pfam" id="PF20684">
    <property type="entry name" value="Fung_rhodopsin"/>
    <property type="match status" value="2"/>
</dbReference>
<reference evidence="8" key="1">
    <citation type="journal article" date="2020" name="Stud. Mycol.">
        <title>101 Dothideomycetes genomes: a test case for predicting lifestyles and emergence of pathogens.</title>
        <authorList>
            <person name="Haridas S."/>
            <person name="Albert R."/>
            <person name="Binder M."/>
            <person name="Bloem J."/>
            <person name="Labutti K."/>
            <person name="Salamov A."/>
            <person name="Andreopoulos B."/>
            <person name="Baker S."/>
            <person name="Barry K."/>
            <person name="Bills G."/>
            <person name="Bluhm B."/>
            <person name="Cannon C."/>
            <person name="Castanera R."/>
            <person name="Culley D."/>
            <person name="Daum C."/>
            <person name="Ezra D."/>
            <person name="Gonzalez J."/>
            <person name="Henrissat B."/>
            <person name="Kuo A."/>
            <person name="Liang C."/>
            <person name="Lipzen A."/>
            <person name="Lutzoni F."/>
            <person name="Magnuson J."/>
            <person name="Mondo S."/>
            <person name="Nolan M."/>
            <person name="Ohm R."/>
            <person name="Pangilinan J."/>
            <person name="Park H.-J."/>
            <person name="Ramirez L."/>
            <person name="Alfaro M."/>
            <person name="Sun H."/>
            <person name="Tritt A."/>
            <person name="Yoshinaga Y."/>
            <person name="Zwiers L.-H."/>
            <person name="Turgeon B."/>
            <person name="Goodwin S."/>
            <person name="Spatafora J."/>
            <person name="Crous P."/>
            <person name="Grigoriev I."/>
        </authorList>
    </citation>
    <scope>NUCLEOTIDE SEQUENCE</scope>
    <source>
        <strain evidence="8">CBS 125425</strain>
    </source>
</reference>
<feature type="transmembrane region" description="Helical" evidence="6">
    <location>
        <begin position="286"/>
        <end position="307"/>
    </location>
</feature>
<evidence type="ECO:0000256" key="4">
    <source>
        <dbReference type="ARBA" id="ARBA00023136"/>
    </source>
</evidence>
<dbReference type="InterPro" id="IPR052337">
    <property type="entry name" value="SAT4-like"/>
</dbReference>
<evidence type="ECO:0000256" key="5">
    <source>
        <dbReference type="ARBA" id="ARBA00038359"/>
    </source>
</evidence>
<evidence type="ECO:0000256" key="2">
    <source>
        <dbReference type="ARBA" id="ARBA00022692"/>
    </source>
</evidence>
<feature type="transmembrane region" description="Helical" evidence="6">
    <location>
        <begin position="161"/>
        <end position="179"/>
    </location>
</feature>
<dbReference type="InterPro" id="IPR049326">
    <property type="entry name" value="Rhodopsin_dom_fungi"/>
</dbReference>
<dbReference type="Proteomes" id="UP000799444">
    <property type="component" value="Unassembled WGS sequence"/>
</dbReference>
<feature type="transmembrane region" description="Helical" evidence="6">
    <location>
        <begin position="327"/>
        <end position="345"/>
    </location>
</feature>
<evidence type="ECO:0000256" key="6">
    <source>
        <dbReference type="SAM" id="Phobius"/>
    </source>
</evidence>
<evidence type="ECO:0000256" key="3">
    <source>
        <dbReference type="ARBA" id="ARBA00022989"/>
    </source>
</evidence>
<dbReference type="PANTHER" id="PTHR33048">
    <property type="entry name" value="PTH11-LIKE INTEGRAL MEMBRANE PROTEIN (AFU_ORTHOLOGUE AFUA_5G11245)"/>
    <property type="match status" value="1"/>
</dbReference>
<dbReference type="OrthoDB" id="5342292at2759"/>
<feature type="domain" description="Rhodopsin" evidence="7">
    <location>
        <begin position="248"/>
        <end position="350"/>
    </location>
</feature>
<name>A0A9P4UWJ6_9PLEO</name>
<comment type="similarity">
    <text evidence="5">Belongs to the SAT4 family.</text>
</comment>
<feature type="transmembrane region" description="Helical" evidence="6">
    <location>
        <begin position="127"/>
        <end position="149"/>
    </location>
</feature>
<dbReference type="EMBL" id="ML996345">
    <property type="protein sequence ID" value="KAF2727230.1"/>
    <property type="molecule type" value="Genomic_DNA"/>
</dbReference>
<dbReference type="AlphaFoldDB" id="A0A9P4UWJ6"/>
<gene>
    <name evidence="8" type="ORF">EJ04DRAFT_595511</name>
</gene>
<keyword evidence="4 6" id="KW-0472">Membrane</keyword>
<evidence type="ECO:0000313" key="9">
    <source>
        <dbReference type="Proteomes" id="UP000799444"/>
    </source>
</evidence>
<evidence type="ECO:0000313" key="8">
    <source>
        <dbReference type="EMBL" id="KAF2727230.1"/>
    </source>
</evidence>
<sequence>MLKPSVAESADFTIKTATMASTVDLSQVPAGTPPPGVAPNLIDPLNLIGDAIACAVVVLVVTFLFMLARFYVNVWTHIFRVEDYCSYIEWAALLTQVSLSLDNVTHGSARHTWDTPMASTIENNRRYNMIFIFYAISGGFAKATVFLQFKRIFTTLTIRGTVYWVIVISLIANAMVLDISRDPAMGIYSCCSIPSLIQSISQFNITCTSVTVPTWLSASLFLTNGIHGFSLRLYLHLYTKGKDLEAYRVNKTNMGIGSLNTLSDIEAFFVPAWAIWKCKMDVRKKLSVFAVFAIGALAVAIGCLGMHYRVTILRQSDKTWRPVRTDIVCIAELGIVIIVGCCPYLPRIYRRHKKSTTTYRDNRGPMGTIGSWKRPWREKLGILGVSTLDGTVKTYTNHDNSLREDHAHRDEFITRATASDTP</sequence>
<organism evidence="8 9">
    <name type="scientific">Polyplosphaeria fusca</name>
    <dbReference type="NCBI Taxonomy" id="682080"/>
    <lineage>
        <taxon>Eukaryota</taxon>
        <taxon>Fungi</taxon>
        <taxon>Dikarya</taxon>
        <taxon>Ascomycota</taxon>
        <taxon>Pezizomycotina</taxon>
        <taxon>Dothideomycetes</taxon>
        <taxon>Pleosporomycetidae</taxon>
        <taxon>Pleosporales</taxon>
        <taxon>Tetraplosphaeriaceae</taxon>
        <taxon>Polyplosphaeria</taxon>
    </lineage>
</organism>
<protein>
    <recommendedName>
        <fullName evidence="7">Rhodopsin domain-containing protein</fullName>
    </recommendedName>
</protein>
<dbReference type="GO" id="GO:0016020">
    <property type="term" value="C:membrane"/>
    <property type="evidence" value="ECO:0007669"/>
    <property type="project" value="UniProtKB-SubCell"/>
</dbReference>
<feature type="transmembrane region" description="Helical" evidence="6">
    <location>
        <begin position="47"/>
        <end position="72"/>
    </location>
</feature>
<evidence type="ECO:0000259" key="7">
    <source>
        <dbReference type="Pfam" id="PF20684"/>
    </source>
</evidence>
<feature type="domain" description="Rhodopsin" evidence="7">
    <location>
        <begin position="68"/>
        <end position="176"/>
    </location>
</feature>
<keyword evidence="3 6" id="KW-1133">Transmembrane helix</keyword>
<evidence type="ECO:0000256" key="1">
    <source>
        <dbReference type="ARBA" id="ARBA00004141"/>
    </source>
</evidence>
<keyword evidence="9" id="KW-1185">Reference proteome</keyword>
<dbReference type="PANTHER" id="PTHR33048:SF129">
    <property type="entry name" value="INTEGRAL MEMBRANE PROTEIN-RELATED"/>
    <property type="match status" value="1"/>
</dbReference>
<comment type="subcellular location">
    <subcellularLocation>
        <location evidence="1">Membrane</location>
        <topology evidence="1">Multi-pass membrane protein</topology>
    </subcellularLocation>
</comment>
<keyword evidence="2 6" id="KW-0812">Transmembrane</keyword>
<comment type="caution">
    <text evidence="8">The sequence shown here is derived from an EMBL/GenBank/DDBJ whole genome shotgun (WGS) entry which is preliminary data.</text>
</comment>